<keyword evidence="5" id="KW-1015">Disulfide bond</keyword>
<dbReference type="GO" id="GO:0045454">
    <property type="term" value="P:cell redox homeostasis"/>
    <property type="evidence" value="ECO:0007669"/>
    <property type="project" value="TreeGrafter"/>
</dbReference>
<protein>
    <recommendedName>
        <fullName evidence="7">Thioredoxin domain-containing protein</fullName>
    </recommendedName>
</protein>
<dbReference type="SUPFAM" id="SSF52833">
    <property type="entry name" value="Thioredoxin-like"/>
    <property type="match status" value="1"/>
</dbReference>
<dbReference type="InterPro" id="IPR050924">
    <property type="entry name" value="Peroxiredoxin_BCP/PrxQ"/>
</dbReference>
<dbReference type="InterPro" id="IPR013766">
    <property type="entry name" value="Thioredoxin_domain"/>
</dbReference>
<dbReference type="PANTHER" id="PTHR42801">
    <property type="entry name" value="THIOREDOXIN-DEPENDENT PEROXIDE REDUCTASE"/>
    <property type="match status" value="1"/>
</dbReference>
<evidence type="ECO:0000259" key="7">
    <source>
        <dbReference type="PROSITE" id="PS51352"/>
    </source>
</evidence>
<evidence type="ECO:0000313" key="8">
    <source>
        <dbReference type="EMBL" id="CZT21083.1"/>
    </source>
</evidence>
<evidence type="ECO:0000256" key="1">
    <source>
        <dbReference type="ARBA" id="ARBA00010505"/>
    </source>
</evidence>
<organism evidence="8 9">
    <name type="scientific">Ramularia collo-cygni</name>
    <dbReference type="NCBI Taxonomy" id="112498"/>
    <lineage>
        <taxon>Eukaryota</taxon>
        <taxon>Fungi</taxon>
        <taxon>Dikarya</taxon>
        <taxon>Ascomycota</taxon>
        <taxon>Pezizomycotina</taxon>
        <taxon>Dothideomycetes</taxon>
        <taxon>Dothideomycetidae</taxon>
        <taxon>Mycosphaerellales</taxon>
        <taxon>Mycosphaerellaceae</taxon>
        <taxon>Ramularia</taxon>
    </lineage>
</organism>
<gene>
    <name evidence="8" type="ORF">RCC_06944</name>
</gene>
<dbReference type="PANTHER" id="PTHR42801:SF21">
    <property type="entry name" value="BCPB PROTEIN"/>
    <property type="match status" value="1"/>
</dbReference>
<evidence type="ECO:0000313" key="9">
    <source>
        <dbReference type="Proteomes" id="UP000225277"/>
    </source>
</evidence>
<keyword evidence="9" id="KW-1185">Reference proteome</keyword>
<dbReference type="RefSeq" id="XP_023627972.1">
    <property type="nucleotide sequence ID" value="XM_023772204.1"/>
</dbReference>
<dbReference type="Proteomes" id="UP000225277">
    <property type="component" value="Unassembled WGS sequence"/>
</dbReference>
<accession>A0A2D3VJH5</accession>
<keyword evidence="2" id="KW-0575">Peroxidase</keyword>
<name>A0A2D3VJH5_9PEZI</name>
<dbReference type="CDD" id="cd03017">
    <property type="entry name" value="PRX_BCP"/>
    <property type="match status" value="1"/>
</dbReference>
<feature type="domain" description="Thioredoxin" evidence="7">
    <location>
        <begin position="51"/>
        <end position="216"/>
    </location>
</feature>
<evidence type="ECO:0000256" key="4">
    <source>
        <dbReference type="ARBA" id="ARBA00023002"/>
    </source>
</evidence>
<dbReference type="GO" id="GO:0005737">
    <property type="term" value="C:cytoplasm"/>
    <property type="evidence" value="ECO:0007669"/>
    <property type="project" value="TreeGrafter"/>
</dbReference>
<evidence type="ECO:0000256" key="2">
    <source>
        <dbReference type="ARBA" id="ARBA00022559"/>
    </source>
</evidence>
<evidence type="ECO:0000256" key="5">
    <source>
        <dbReference type="ARBA" id="ARBA00023157"/>
    </source>
</evidence>
<dbReference type="PROSITE" id="PS51352">
    <property type="entry name" value="THIOREDOXIN_2"/>
    <property type="match status" value="1"/>
</dbReference>
<dbReference type="EMBL" id="FJUY01000010">
    <property type="protein sequence ID" value="CZT21083.1"/>
    <property type="molecule type" value="Genomic_DNA"/>
</dbReference>
<dbReference type="GeneID" id="35602069"/>
<dbReference type="Pfam" id="PF08534">
    <property type="entry name" value="Redoxin"/>
    <property type="match status" value="1"/>
</dbReference>
<sequence length="218" mass="24090">MIGLKRPSRLFLGSATKISRNYKQLSFPRSMAHTSFPADLPKPEDDGAANHLTNMSIPSFSLPATNGKSVDLSALSDLSVVFCYPRTGAPGETITDDWNAIPGARGCTPQACSFRDAAAELRGLGVTHIYGASTQDTPYQQEAKERNHLPFELLSDESLRMVKALRLPTFEWKEVTLIKRMSMVIKDGKIVKVFYPVFPPDQSANEVKKWLQTAKESA</sequence>
<evidence type="ECO:0000256" key="3">
    <source>
        <dbReference type="ARBA" id="ARBA00022862"/>
    </source>
</evidence>
<dbReference type="STRING" id="112498.A0A2D3VJH5"/>
<comment type="similarity">
    <text evidence="1">Belongs to the peroxiredoxin family. Prx5 subfamily.</text>
</comment>
<dbReference type="Gene3D" id="3.40.30.10">
    <property type="entry name" value="Glutaredoxin"/>
    <property type="match status" value="1"/>
</dbReference>
<dbReference type="GO" id="GO:0034599">
    <property type="term" value="P:cellular response to oxidative stress"/>
    <property type="evidence" value="ECO:0007669"/>
    <property type="project" value="TreeGrafter"/>
</dbReference>
<evidence type="ECO:0000256" key="6">
    <source>
        <dbReference type="ARBA" id="ARBA00023284"/>
    </source>
</evidence>
<dbReference type="AlphaFoldDB" id="A0A2D3VJH5"/>
<keyword evidence="3" id="KW-0049">Antioxidant</keyword>
<proteinExistence type="inferred from homology"/>
<dbReference type="InterPro" id="IPR013740">
    <property type="entry name" value="Redoxin"/>
</dbReference>
<dbReference type="InterPro" id="IPR036249">
    <property type="entry name" value="Thioredoxin-like_sf"/>
</dbReference>
<keyword evidence="6" id="KW-0676">Redox-active center</keyword>
<dbReference type="OrthoDB" id="338622at2759"/>
<reference evidence="8 9" key="1">
    <citation type="submission" date="2016-03" db="EMBL/GenBank/DDBJ databases">
        <authorList>
            <person name="Ploux O."/>
        </authorList>
    </citation>
    <scope>NUCLEOTIDE SEQUENCE [LARGE SCALE GENOMIC DNA]</scope>
    <source>
        <strain evidence="8 9">URUG2</strain>
    </source>
</reference>
<keyword evidence="4" id="KW-0560">Oxidoreductase</keyword>
<dbReference type="GO" id="GO:0008379">
    <property type="term" value="F:thioredoxin peroxidase activity"/>
    <property type="evidence" value="ECO:0007669"/>
    <property type="project" value="TreeGrafter"/>
</dbReference>